<keyword evidence="2 4" id="KW-0238">DNA-binding</keyword>
<accession>A0ABX8SGL6</accession>
<keyword evidence="3" id="KW-0233">DNA recombination</keyword>
<proteinExistence type="inferred from homology"/>
<name>A0ABX8SGL6_9ACTN</name>
<dbReference type="SUPFAM" id="SSF56349">
    <property type="entry name" value="DNA breaking-rejoining enzymes"/>
    <property type="match status" value="1"/>
</dbReference>
<dbReference type="PROSITE" id="PS51900">
    <property type="entry name" value="CB"/>
    <property type="match status" value="1"/>
</dbReference>
<evidence type="ECO:0000313" key="7">
    <source>
        <dbReference type="EMBL" id="QXQ14821.1"/>
    </source>
</evidence>
<dbReference type="InterPro" id="IPR013762">
    <property type="entry name" value="Integrase-like_cat_sf"/>
</dbReference>
<dbReference type="EMBL" id="CP079105">
    <property type="protein sequence ID" value="QXQ14821.1"/>
    <property type="molecule type" value="Genomic_DNA"/>
</dbReference>
<dbReference type="InterPro" id="IPR010998">
    <property type="entry name" value="Integrase_recombinase_N"/>
</dbReference>
<dbReference type="Gene3D" id="1.10.150.130">
    <property type="match status" value="1"/>
</dbReference>
<dbReference type="PANTHER" id="PTHR30349:SF64">
    <property type="entry name" value="PROPHAGE INTEGRASE INTD-RELATED"/>
    <property type="match status" value="1"/>
</dbReference>
<evidence type="ECO:0000256" key="1">
    <source>
        <dbReference type="ARBA" id="ARBA00008857"/>
    </source>
</evidence>
<dbReference type="InterPro" id="IPR011010">
    <property type="entry name" value="DNA_brk_join_enz"/>
</dbReference>
<dbReference type="PROSITE" id="PS51898">
    <property type="entry name" value="TYR_RECOMBINASE"/>
    <property type="match status" value="1"/>
</dbReference>
<gene>
    <name evidence="7" type="ORF">KV203_05420</name>
</gene>
<dbReference type="Pfam" id="PF00589">
    <property type="entry name" value="Phage_integrase"/>
    <property type="match status" value="1"/>
</dbReference>
<dbReference type="Gene3D" id="1.10.443.10">
    <property type="entry name" value="Intergrase catalytic core"/>
    <property type="match status" value="1"/>
</dbReference>
<dbReference type="Proteomes" id="UP000887023">
    <property type="component" value="Chromosome"/>
</dbReference>
<feature type="domain" description="Core-binding (CB)" evidence="6">
    <location>
        <begin position="3"/>
        <end position="81"/>
    </location>
</feature>
<reference evidence="7" key="1">
    <citation type="submission" date="2021-07" db="EMBL/GenBank/DDBJ databases">
        <title>Candidatus Kaistella beijingensis sp. nov. isolated from a municipal wastewater treatment plant is involved in sludge foaming.</title>
        <authorList>
            <person name="Song Y."/>
            <person name="Liu S.-J."/>
        </authorList>
    </citation>
    <scope>NUCLEOTIDE SEQUENCE</scope>
    <source>
        <strain evidence="7">DSM 43998</strain>
    </source>
</reference>
<evidence type="ECO:0000256" key="4">
    <source>
        <dbReference type="PROSITE-ProRule" id="PRU01248"/>
    </source>
</evidence>
<dbReference type="InterPro" id="IPR050090">
    <property type="entry name" value="Tyrosine_recombinase_XerCD"/>
</dbReference>
<keyword evidence="8" id="KW-1185">Reference proteome</keyword>
<sequence length="275" mass="30211">MQGEWSRWLTAWAGHLAAAGRTDGTISLRRYHLLRCATEVGVGPDMVTAEHLEVWLGRRGWKASTRRSALASIRGFFRWAHRSGRRQDDPAAELLPVRADLGKPRPCPESYVLRAVMAAGPRERLMLSLGASAGLRRAEIARVRADDVEVLGGRHELRVRGKGDRTRLIPISDEFAERLLARGPGWCFPSPAARGPGHLTAAHVGKLISRTLPAGWTTHTLRHRFASQAYAVDRDIRAVQELLGHASVVTTQIYTAIPDNARRRAAAGADLPLVA</sequence>
<evidence type="ECO:0000259" key="6">
    <source>
        <dbReference type="PROSITE" id="PS51900"/>
    </source>
</evidence>
<feature type="domain" description="Tyr recombinase" evidence="5">
    <location>
        <begin position="102"/>
        <end position="268"/>
    </location>
</feature>
<organism evidence="7 8">
    <name type="scientific">Skermania pinensis</name>
    <dbReference type="NCBI Taxonomy" id="39122"/>
    <lineage>
        <taxon>Bacteria</taxon>
        <taxon>Bacillati</taxon>
        <taxon>Actinomycetota</taxon>
        <taxon>Actinomycetes</taxon>
        <taxon>Mycobacteriales</taxon>
        <taxon>Gordoniaceae</taxon>
        <taxon>Skermania</taxon>
    </lineage>
</organism>
<evidence type="ECO:0000256" key="3">
    <source>
        <dbReference type="ARBA" id="ARBA00023172"/>
    </source>
</evidence>
<dbReference type="InterPro" id="IPR002104">
    <property type="entry name" value="Integrase_catalytic"/>
</dbReference>
<protein>
    <submittedName>
        <fullName evidence="7">Tyrosine-type recombinase/integrase</fullName>
    </submittedName>
</protein>
<evidence type="ECO:0000313" key="8">
    <source>
        <dbReference type="Proteomes" id="UP000887023"/>
    </source>
</evidence>
<evidence type="ECO:0000256" key="2">
    <source>
        <dbReference type="ARBA" id="ARBA00023125"/>
    </source>
</evidence>
<dbReference type="InterPro" id="IPR044068">
    <property type="entry name" value="CB"/>
</dbReference>
<dbReference type="PANTHER" id="PTHR30349">
    <property type="entry name" value="PHAGE INTEGRASE-RELATED"/>
    <property type="match status" value="1"/>
</dbReference>
<comment type="similarity">
    <text evidence="1">Belongs to the 'phage' integrase family.</text>
</comment>
<dbReference type="RefSeq" id="WP_066474929.1">
    <property type="nucleotide sequence ID" value="NZ_CBCRUZ010000014.1"/>
</dbReference>
<evidence type="ECO:0000259" key="5">
    <source>
        <dbReference type="PROSITE" id="PS51898"/>
    </source>
</evidence>